<evidence type="ECO:0000313" key="9">
    <source>
        <dbReference type="EMBL" id="KAK0533796.1"/>
    </source>
</evidence>
<feature type="domain" description="Replication protein A C-terminal" evidence="8">
    <location>
        <begin position="170"/>
        <end position="276"/>
    </location>
</feature>
<feature type="domain" description="OB" evidence="7">
    <location>
        <begin position="79"/>
        <end position="152"/>
    </location>
</feature>
<keyword evidence="5" id="KW-0539">Nucleus</keyword>
<keyword evidence="4" id="KW-0238">DNA-binding</keyword>
<dbReference type="AlphaFoldDB" id="A0AAN6JKY2"/>
<evidence type="ECO:0000256" key="4">
    <source>
        <dbReference type="ARBA" id="ARBA00023125"/>
    </source>
</evidence>
<dbReference type="GO" id="GO:0035861">
    <property type="term" value="C:site of double-strand break"/>
    <property type="evidence" value="ECO:0007669"/>
    <property type="project" value="TreeGrafter"/>
</dbReference>
<dbReference type="PIRSF" id="PIRSF036949">
    <property type="entry name" value="RPA32"/>
    <property type="match status" value="1"/>
</dbReference>
<evidence type="ECO:0000256" key="5">
    <source>
        <dbReference type="ARBA" id="ARBA00023242"/>
    </source>
</evidence>
<dbReference type="InterPro" id="IPR014892">
    <property type="entry name" value="RPA_C"/>
</dbReference>
<dbReference type="GO" id="GO:0000724">
    <property type="term" value="P:double-strand break repair via homologous recombination"/>
    <property type="evidence" value="ECO:0007669"/>
    <property type="project" value="TreeGrafter"/>
</dbReference>
<gene>
    <name evidence="9" type="primary">ssb2</name>
    <name evidence="9" type="ORF">OC842_002856</name>
</gene>
<dbReference type="Proteomes" id="UP001176521">
    <property type="component" value="Unassembled WGS sequence"/>
</dbReference>
<sequence>MSGYDDTSNPYYGGGGSGGGGGGGGFMTGNYTNDSPSGGAKKAANNSLRPVTIRQILTADQPHADADFCLDGADLGQLTFVAVVRNVSRNATNVSYSVEDGTGTIEVRQWLDSQSDDSEKATEISQNTYVRILGTVKSFQSKRSISVGHIRPVEDFNEIFFHKLEAAYVHLQLTRGSGGQQQGFKGNATSASDYSMGNLGGANSSGGAAFPDLSSPLQRKIMEALMSLVPGAGDDGVHVGQIKRKVTQGASNYSDDQITDAIEELQNEGYLYQSANEDHVLPTTT</sequence>
<evidence type="ECO:0000313" key="10">
    <source>
        <dbReference type="Proteomes" id="UP001176521"/>
    </source>
</evidence>
<dbReference type="PANTHER" id="PTHR13989">
    <property type="entry name" value="REPLICATION PROTEIN A-RELATED"/>
    <property type="match status" value="1"/>
</dbReference>
<evidence type="ECO:0000256" key="3">
    <source>
        <dbReference type="ARBA" id="ARBA00022705"/>
    </source>
</evidence>
<dbReference type="SUPFAM" id="SSF50249">
    <property type="entry name" value="Nucleic acid-binding proteins"/>
    <property type="match status" value="1"/>
</dbReference>
<comment type="subcellular location">
    <subcellularLocation>
        <location evidence="1">Nucleus</location>
    </subcellularLocation>
</comment>
<evidence type="ECO:0000259" key="8">
    <source>
        <dbReference type="Pfam" id="PF08784"/>
    </source>
</evidence>
<dbReference type="Gene3D" id="1.10.10.10">
    <property type="entry name" value="Winged helix-like DNA-binding domain superfamily/Winged helix DNA-binding domain"/>
    <property type="match status" value="1"/>
</dbReference>
<dbReference type="GO" id="GO:0006260">
    <property type="term" value="P:DNA replication"/>
    <property type="evidence" value="ECO:0007669"/>
    <property type="project" value="UniProtKB-KW"/>
</dbReference>
<dbReference type="InterPro" id="IPR012340">
    <property type="entry name" value="NA-bd_OB-fold"/>
</dbReference>
<dbReference type="InterPro" id="IPR036388">
    <property type="entry name" value="WH-like_DNA-bd_sf"/>
</dbReference>
<organism evidence="9 10">
    <name type="scientific">Tilletia horrida</name>
    <dbReference type="NCBI Taxonomy" id="155126"/>
    <lineage>
        <taxon>Eukaryota</taxon>
        <taxon>Fungi</taxon>
        <taxon>Dikarya</taxon>
        <taxon>Basidiomycota</taxon>
        <taxon>Ustilaginomycotina</taxon>
        <taxon>Exobasidiomycetes</taxon>
        <taxon>Tilletiales</taxon>
        <taxon>Tilletiaceae</taxon>
        <taxon>Tilletia</taxon>
    </lineage>
</organism>
<accession>A0AAN6JKY2</accession>
<dbReference type="Gene3D" id="2.40.50.140">
    <property type="entry name" value="Nucleic acid-binding proteins"/>
    <property type="match status" value="1"/>
</dbReference>
<dbReference type="GO" id="GO:0005662">
    <property type="term" value="C:DNA replication factor A complex"/>
    <property type="evidence" value="ECO:0007669"/>
    <property type="project" value="TreeGrafter"/>
</dbReference>
<comment type="similarity">
    <text evidence="2">Belongs to the replication factor A protein 2 family.</text>
</comment>
<dbReference type="Pfam" id="PF01336">
    <property type="entry name" value="tRNA_anti-codon"/>
    <property type="match status" value="1"/>
</dbReference>
<dbReference type="PANTHER" id="PTHR13989:SF16">
    <property type="entry name" value="REPLICATION PROTEIN A2"/>
    <property type="match status" value="1"/>
</dbReference>
<comment type="caution">
    <text evidence="9">The sequence shown here is derived from an EMBL/GenBank/DDBJ whole genome shotgun (WGS) entry which is preliminary data.</text>
</comment>
<reference evidence="9" key="1">
    <citation type="journal article" date="2023" name="PhytoFront">
        <title>Draft Genome Resources of Seven Strains of Tilletia horrida, Causal Agent of Kernel Smut of Rice.</title>
        <authorList>
            <person name="Khanal S."/>
            <person name="Antony Babu S."/>
            <person name="Zhou X.G."/>
        </authorList>
    </citation>
    <scope>NUCLEOTIDE SEQUENCE</scope>
    <source>
        <strain evidence="9">TX3</strain>
    </source>
</reference>
<dbReference type="Pfam" id="PF08784">
    <property type="entry name" value="RPA_C"/>
    <property type="match status" value="1"/>
</dbReference>
<dbReference type="InterPro" id="IPR040260">
    <property type="entry name" value="RFA2-like"/>
</dbReference>
<name>A0AAN6JKY2_9BASI</name>
<dbReference type="CDD" id="cd04478">
    <property type="entry name" value="RPA2_DBD_D"/>
    <property type="match status" value="1"/>
</dbReference>
<evidence type="ECO:0000256" key="1">
    <source>
        <dbReference type="ARBA" id="ARBA00004123"/>
    </source>
</evidence>
<dbReference type="GO" id="GO:0003697">
    <property type="term" value="F:single-stranded DNA binding"/>
    <property type="evidence" value="ECO:0007669"/>
    <property type="project" value="TreeGrafter"/>
</dbReference>
<dbReference type="GO" id="GO:0000781">
    <property type="term" value="C:chromosome, telomeric region"/>
    <property type="evidence" value="ECO:0007669"/>
    <property type="project" value="TreeGrafter"/>
</dbReference>
<evidence type="ECO:0000259" key="7">
    <source>
        <dbReference type="Pfam" id="PF01336"/>
    </source>
</evidence>
<evidence type="ECO:0000256" key="2">
    <source>
        <dbReference type="ARBA" id="ARBA00007815"/>
    </source>
</evidence>
<dbReference type="InterPro" id="IPR036390">
    <property type="entry name" value="WH_DNA-bd_sf"/>
</dbReference>
<feature type="cross-link" description="Glycyl lysine isopeptide (Lys-Gly) (interchain with G-Cter in ubiquitin)" evidence="6">
    <location>
        <position position="41"/>
    </location>
</feature>
<keyword evidence="10" id="KW-1185">Reference proteome</keyword>
<feature type="cross-link" description="Glycyl lysine isopeptide (Lys-Gly) (interchain with G-Cter in ubiquitin)" evidence="6">
    <location>
        <position position="42"/>
    </location>
</feature>
<proteinExistence type="inferred from homology"/>
<keyword evidence="3" id="KW-0235">DNA replication</keyword>
<dbReference type="SUPFAM" id="SSF46785">
    <property type="entry name" value="Winged helix' DNA-binding domain"/>
    <property type="match status" value="1"/>
</dbReference>
<dbReference type="EMBL" id="JAPDMQ010000130">
    <property type="protein sequence ID" value="KAK0533796.1"/>
    <property type="molecule type" value="Genomic_DNA"/>
</dbReference>
<evidence type="ECO:0000256" key="6">
    <source>
        <dbReference type="PIRSR" id="PIRSR036949-1"/>
    </source>
</evidence>
<dbReference type="InterPro" id="IPR014646">
    <property type="entry name" value="Rfa2/RPA32"/>
</dbReference>
<dbReference type="GO" id="GO:0006289">
    <property type="term" value="P:nucleotide-excision repair"/>
    <property type="evidence" value="ECO:0007669"/>
    <property type="project" value="TreeGrafter"/>
</dbReference>
<dbReference type="InterPro" id="IPR004365">
    <property type="entry name" value="NA-bd_OB_tRNA"/>
</dbReference>
<protein>
    <submittedName>
        <fullName evidence="9">Replication factor A protein 2</fullName>
    </submittedName>
</protein>